<feature type="signal peptide" evidence="1">
    <location>
        <begin position="1"/>
        <end position="26"/>
    </location>
</feature>
<dbReference type="VEuPathDB" id="VectorBase:GBRI008513"/>
<sequence length="135" mass="14946">MTSVQFSSFAYLALLLTFFIIHQVTGGRRVEVYRFCAGYSFDSLSGQTGKYTIEKGPHSGVTCTWPGPSGSSYHLKWQHGDLEGGHEYHLPYNSKLIVEYEDTTKTTPSTPEPPLGIHSLQLCIILKSSCRLGDA</sequence>
<feature type="chain" id="PRO_5008400057" evidence="1">
    <location>
        <begin position="27"/>
        <end position="135"/>
    </location>
</feature>
<dbReference type="EnsemblMetazoa" id="GBRI008513-RA">
    <property type="protein sequence ID" value="GBRI008513-PA"/>
    <property type="gene ID" value="GBRI008513"/>
</dbReference>
<organism evidence="2 3">
    <name type="scientific">Glossina brevipalpis</name>
    <dbReference type="NCBI Taxonomy" id="37001"/>
    <lineage>
        <taxon>Eukaryota</taxon>
        <taxon>Metazoa</taxon>
        <taxon>Ecdysozoa</taxon>
        <taxon>Arthropoda</taxon>
        <taxon>Hexapoda</taxon>
        <taxon>Insecta</taxon>
        <taxon>Pterygota</taxon>
        <taxon>Neoptera</taxon>
        <taxon>Endopterygota</taxon>
        <taxon>Diptera</taxon>
        <taxon>Brachycera</taxon>
        <taxon>Muscomorpha</taxon>
        <taxon>Hippoboscoidea</taxon>
        <taxon>Glossinidae</taxon>
        <taxon>Glossina</taxon>
    </lineage>
</organism>
<reference evidence="2" key="2">
    <citation type="submission" date="2020-05" db="UniProtKB">
        <authorList>
            <consortium name="EnsemblMetazoa"/>
        </authorList>
    </citation>
    <scope>IDENTIFICATION</scope>
    <source>
        <strain evidence="2">IAEA</strain>
    </source>
</reference>
<reference evidence="3" key="1">
    <citation type="submission" date="2014-03" db="EMBL/GenBank/DDBJ databases">
        <authorList>
            <person name="Aksoy S."/>
            <person name="Warren W."/>
            <person name="Wilson R.K."/>
        </authorList>
    </citation>
    <scope>NUCLEOTIDE SEQUENCE [LARGE SCALE GENOMIC DNA]</scope>
    <source>
        <strain evidence="3">IAEA</strain>
    </source>
</reference>
<accession>A0A1A9W731</accession>
<protein>
    <submittedName>
        <fullName evidence="2">Uncharacterized protein</fullName>
    </submittedName>
</protein>
<dbReference type="Proteomes" id="UP000091820">
    <property type="component" value="Unassembled WGS sequence"/>
</dbReference>
<name>A0A1A9W731_9MUSC</name>
<keyword evidence="1" id="KW-0732">Signal</keyword>
<evidence type="ECO:0000313" key="3">
    <source>
        <dbReference type="Proteomes" id="UP000091820"/>
    </source>
</evidence>
<evidence type="ECO:0000256" key="1">
    <source>
        <dbReference type="SAM" id="SignalP"/>
    </source>
</evidence>
<evidence type="ECO:0000313" key="2">
    <source>
        <dbReference type="EnsemblMetazoa" id="GBRI008513-PA"/>
    </source>
</evidence>
<dbReference type="AlphaFoldDB" id="A0A1A9W731"/>
<proteinExistence type="predicted"/>
<keyword evidence="3" id="KW-1185">Reference proteome</keyword>